<dbReference type="PANTHER" id="PTHR31302:SF31">
    <property type="entry name" value="PHOSPHODIESTERASE YAEI"/>
    <property type="match status" value="1"/>
</dbReference>
<comment type="similarity">
    <text evidence="4">Belongs to the metallophosphoesterase superfamily.</text>
</comment>
<dbReference type="InterPro" id="IPR051158">
    <property type="entry name" value="Metallophosphoesterase_sf"/>
</dbReference>
<feature type="transmembrane region" description="Helical" evidence="6">
    <location>
        <begin position="64"/>
        <end position="85"/>
    </location>
</feature>
<dbReference type="Pfam" id="PF00149">
    <property type="entry name" value="Metallophos"/>
    <property type="match status" value="1"/>
</dbReference>
<evidence type="ECO:0000313" key="8">
    <source>
        <dbReference type="EMBL" id="MBB4906317.1"/>
    </source>
</evidence>
<feature type="transmembrane region" description="Helical" evidence="6">
    <location>
        <begin position="34"/>
        <end position="52"/>
    </location>
</feature>
<keyword evidence="6" id="KW-0812">Transmembrane</keyword>
<dbReference type="InterPro" id="IPR004843">
    <property type="entry name" value="Calcineurin-like_PHP"/>
</dbReference>
<dbReference type="Proteomes" id="UP000520767">
    <property type="component" value="Unassembled WGS sequence"/>
</dbReference>
<reference evidence="8 9" key="1">
    <citation type="submission" date="2020-08" db="EMBL/GenBank/DDBJ databases">
        <title>Genomic Encyclopedia of Type Strains, Phase III (KMG-III): the genomes of soil and plant-associated and newly described type strains.</title>
        <authorList>
            <person name="Whitman W."/>
        </authorList>
    </citation>
    <scope>NUCLEOTIDE SEQUENCE [LARGE SCALE GENOMIC DNA]</scope>
    <source>
        <strain evidence="8 9">CECT 8960</strain>
    </source>
</reference>
<proteinExistence type="inferred from homology"/>
<feature type="compositionally biased region" description="Low complexity" evidence="5">
    <location>
        <begin position="145"/>
        <end position="156"/>
    </location>
</feature>
<dbReference type="RefSeq" id="WP_184810548.1">
    <property type="nucleotide sequence ID" value="NZ_JACHJQ010000003.1"/>
</dbReference>
<feature type="transmembrane region" description="Helical" evidence="6">
    <location>
        <begin position="6"/>
        <end position="22"/>
    </location>
</feature>
<comment type="cofactor">
    <cofactor evidence="1">
        <name>a divalent metal cation</name>
        <dbReference type="ChEBI" id="CHEBI:60240"/>
    </cofactor>
</comment>
<dbReference type="SUPFAM" id="SSF56300">
    <property type="entry name" value="Metallo-dependent phosphatases"/>
    <property type="match status" value="1"/>
</dbReference>
<keyword evidence="9" id="KW-1185">Reference proteome</keyword>
<dbReference type="FunFam" id="3.60.21.10:FF:000028">
    <property type="entry name" value="Putative metallophosphoesterase"/>
    <property type="match status" value="1"/>
</dbReference>
<dbReference type="InterPro" id="IPR029052">
    <property type="entry name" value="Metallo-depent_PP-like"/>
</dbReference>
<evidence type="ECO:0000256" key="6">
    <source>
        <dbReference type="SAM" id="Phobius"/>
    </source>
</evidence>
<dbReference type="GO" id="GO:0046872">
    <property type="term" value="F:metal ion binding"/>
    <property type="evidence" value="ECO:0007669"/>
    <property type="project" value="UniProtKB-KW"/>
</dbReference>
<name>A0A7W7Q3D2_9PSEU</name>
<dbReference type="GO" id="GO:0009245">
    <property type="term" value="P:lipid A biosynthetic process"/>
    <property type="evidence" value="ECO:0007669"/>
    <property type="project" value="TreeGrafter"/>
</dbReference>
<dbReference type="GO" id="GO:0016020">
    <property type="term" value="C:membrane"/>
    <property type="evidence" value="ECO:0007669"/>
    <property type="project" value="GOC"/>
</dbReference>
<accession>A0A7W7Q3D2</accession>
<keyword evidence="2" id="KW-0479">Metal-binding</keyword>
<dbReference type="CDD" id="cd07385">
    <property type="entry name" value="MPP_YkuE_C"/>
    <property type="match status" value="1"/>
</dbReference>
<evidence type="ECO:0000256" key="1">
    <source>
        <dbReference type="ARBA" id="ARBA00001968"/>
    </source>
</evidence>
<evidence type="ECO:0000256" key="3">
    <source>
        <dbReference type="ARBA" id="ARBA00022801"/>
    </source>
</evidence>
<dbReference type="EMBL" id="JACHJQ010000003">
    <property type="protein sequence ID" value="MBB4906317.1"/>
    <property type="molecule type" value="Genomic_DNA"/>
</dbReference>
<evidence type="ECO:0000256" key="4">
    <source>
        <dbReference type="ARBA" id="ARBA00061089"/>
    </source>
</evidence>
<evidence type="ECO:0000256" key="2">
    <source>
        <dbReference type="ARBA" id="ARBA00022723"/>
    </source>
</evidence>
<evidence type="ECO:0000313" key="9">
    <source>
        <dbReference type="Proteomes" id="UP000520767"/>
    </source>
</evidence>
<dbReference type="Gene3D" id="3.60.21.10">
    <property type="match status" value="1"/>
</dbReference>
<comment type="caution">
    <text evidence="8">The sequence shown here is derived from an EMBL/GenBank/DDBJ whole genome shotgun (WGS) entry which is preliminary data.</text>
</comment>
<dbReference type="AlphaFoldDB" id="A0A7W7Q3D2"/>
<feature type="domain" description="Calcineurin-like phosphoesterase" evidence="7">
    <location>
        <begin position="211"/>
        <end position="377"/>
    </location>
</feature>
<feature type="region of interest" description="Disordered" evidence="5">
    <location>
        <begin position="103"/>
        <end position="156"/>
    </location>
</feature>
<keyword evidence="6" id="KW-0472">Membrane</keyword>
<dbReference type="GO" id="GO:0008758">
    <property type="term" value="F:UDP-2,3-diacylglucosamine hydrolase activity"/>
    <property type="evidence" value="ECO:0007669"/>
    <property type="project" value="TreeGrafter"/>
</dbReference>
<evidence type="ECO:0000259" key="7">
    <source>
        <dbReference type="Pfam" id="PF00149"/>
    </source>
</evidence>
<sequence length="433" mass="46536">MFGVMLSALVALMHWYIWKRLVKDTFRPGRARRVLTVVTILMALLVFATLTLPRQIGVDASQWFAWPGYIWFGLIVYLFLILLVLEVPRLALRGWVRRKPLEATATTPTPPAPSADRPAESAATADVNASGDPVPAPSGPSSTDPAPVVESSPSSPPVSSRRLFLARGAAVVAGAASVSLVGVGMANALGPPDLLRVPVRLPKLDPAFNGFRIAVVSDIHLGPISGRAHTERIVRMINETSPDMVAIVGDLADGTVDELGRAAEPLRDLSSREGTFFVTGNHEYFEEPFVWLRELDRLGLHSLRNENTVIRRGGAAFDLAGVNDISGRMVDDGPDFDKALAGRDSSRPTVLLAHQPVQVSEAADRDVALQLSGHTHGGQLWPFHYIVGMQQGAVAGLSTVDNTQLYVTRGAGFWGPPIRIGAPPDITVISLQA</sequence>
<feature type="transmembrane region" description="Helical" evidence="6">
    <location>
        <begin position="164"/>
        <end position="186"/>
    </location>
</feature>
<protein>
    <recommendedName>
        <fullName evidence="7">Calcineurin-like phosphoesterase domain-containing protein</fullName>
    </recommendedName>
</protein>
<keyword evidence="3" id="KW-0378">Hydrolase</keyword>
<organism evidence="8 9">
    <name type="scientific">Actinophytocola algeriensis</name>
    <dbReference type="NCBI Taxonomy" id="1768010"/>
    <lineage>
        <taxon>Bacteria</taxon>
        <taxon>Bacillati</taxon>
        <taxon>Actinomycetota</taxon>
        <taxon>Actinomycetes</taxon>
        <taxon>Pseudonocardiales</taxon>
        <taxon>Pseudonocardiaceae</taxon>
    </lineage>
</organism>
<gene>
    <name evidence="8" type="ORF">FHR82_002537</name>
</gene>
<dbReference type="PANTHER" id="PTHR31302">
    <property type="entry name" value="TRANSMEMBRANE PROTEIN WITH METALLOPHOSPHOESTERASE DOMAIN-RELATED"/>
    <property type="match status" value="1"/>
</dbReference>
<keyword evidence="6" id="KW-1133">Transmembrane helix</keyword>
<evidence type="ECO:0000256" key="5">
    <source>
        <dbReference type="SAM" id="MobiDB-lite"/>
    </source>
</evidence>